<evidence type="ECO:0000256" key="12">
    <source>
        <dbReference type="PROSITE-ProRule" id="PRU00023"/>
    </source>
</evidence>
<keyword evidence="7" id="KW-0528">Neurotoxin</keyword>
<dbReference type="PANTHER" id="PTHR24173:SF78">
    <property type="entry name" value="PROTEIN FEM-1 HOMOLOG B"/>
    <property type="match status" value="1"/>
</dbReference>
<keyword evidence="8 12" id="KW-0040">ANK repeat</keyword>
<dbReference type="GO" id="GO:0044231">
    <property type="term" value="C:host cell presynaptic membrane"/>
    <property type="evidence" value="ECO:0007669"/>
    <property type="project" value="UniProtKB-KW"/>
</dbReference>
<keyword evidence="7" id="KW-0638">Presynaptic neurotoxin</keyword>
<keyword evidence="4" id="KW-1052">Target cell membrane</keyword>
<dbReference type="GO" id="GO:0006887">
    <property type="term" value="P:exocytosis"/>
    <property type="evidence" value="ECO:0007669"/>
    <property type="project" value="UniProtKB-KW"/>
</dbReference>
<dbReference type="AlphaFoldDB" id="A0A9J6G8K1"/>
<name>A0A9J6G8K1_HAELO</name>
<evidence type="ECO:0000256" key="6">
    <source>
        <dbReference type="ARBA" id="ARBA00022786"/>
    </source>
</evidence>
<dbReference type="Proteomes" id="UP000821853">
    <property type="component" value="Chromosome 3"/>
</dbReference>
<evidence type="ECO:0000313" key="13">
    <source>
        <dbReference type="EMBL" id="KAH9370764.1"/>
    </source>
</evidence>
<dbReference type="EMBL" id="JABSTR010000005">
    <property type="protein sequence ID" value="KAH9370764.1"/>
    <property type="molecule type" value="Genomic_DNA"/>
</dbReference>
<proteinExistence type="inferred from homology"/>
<dbReference type="GO" id="GO:0044218">
    <property type="term" value="C:other organism cell membrane"/>
    <property type="evidence" value="ECO:0007669"/>
    <property type="project" value="UniProtKB-KW"/>
</dbReference>
<dbReference type="SMART" id="SM00248">
    <property type="entry name" value="ANK"/>
    <property type="match status" value="8"/>
</dbReference>
<dbReference type="Pfam" id="PF12796">
    <property type="entry name" value="Ank_2"/>
    <property type="match status" value="2"/>
</dbReference>
<dbReference type="Pfam" id="PF00023">
    <property type="entry name" value="Ank"/>
    <property type="match status" value="2"/>
</dbReference>
<keyword evidence="14" id="KW-1185">Reference proteome</keyword>
<feature type="repeat" description="ANK" evidence="12">
    <location>
        <begin position="229"/>
        <end position="256"/>
    </location>
</feature>
<evidence type="ECO:0000256" key="4">
    <source>
        <dbReference type="ARBA" id="ARBA00022537"/>
    </source>
</evidence>
<dbReference type="GO" id="GO:0003006">
    <property type="term" value="P:developmental process involved in reproduction"/>
    <property type="evidence" value="ECO:0007669"/>
    <property type="project" value="UniProtKB-ARBA"/>
</dbReference>
<dbReference type="Gene3D" id="1.25.40.20">
    <property type="entry name" value="Ankyrin repeat-containing domain"/>
    <property type="match status" value="3"/>
</dbReference>
<evidence type="ECO:0000256" key="2">
    <source>
        <dbReference type="ARBA" id="ARBA00004906"/>
    </source>
</evidence>
<keyword evidence="7" id="KW-0800">Toxin</keyword>
<keyword evidence="9" id="KW-1053">Target membrane</keyword>
<evidence type="ECO:0000256" key="1">
    <source>
        <dbReference type="ARBA" id="ARBA00004175"/>
    </source>
</evidence>
<dbReference type="PANTHER" id="PTHR24173">
    <property type="entry name" value="ANKYRIN REPEAT CONTAINING"/>
    <property type="match status" value="1"/>
</dbReference>
<dbReference type="PRINTS" id="PR01415">
    <property type="entry name" value="ANKYRIN"/>
</dbReference>
<evidence type="ECO:0000256" key="9">
    <source>
        <dbReference type="ARBA" id="ARBA00023298"/>
    </source>
</evidence>
<evidence type="ECO:0000256" key="5">
    <source>
        <dbReference type="ARBA" id="ARBA00022737"/>
    </source>
</evidence>
<sequence length="670" mass="73905">MEEEYKTKRVKATPILSIKTGGHHPKHHVNISVTAAMADAFKEALRSKIYCAARDGLPVTLFALLASVPKCDYREYLGALVVDREQKCTPLLIAARNGHRQVVQTLLDNFGSSVGLEQEGTVQFDGYVIEGATPLWCAAGAGHLEIVRILVLHGVDVNHPTRTVSTPLRAACFDGRLDIVRFLVEHNADIHLPNKYNNTCLMIAAYKGHLDVVRYLLSRGADPNVQALCGATALQFAAEHGHLDIVRQLLGAGARVLTNGIGMTPLLAAAERTKAEVVEFLVEQPWCTRREKIDALELLGASFANDKDSYSLERAFRFLELAMREREREPRLPKERGPVVAAYDSRVECASLDELYQIRDDAHTLHMESLVIRERILGQHNPELPHPVVYRGAVFADSAAFDRCLQLWLHALRLRSAARLPLRKDLLRFAQVFSQMLHVGVEVPPGAVAQILSAAIHELESGPDEDNDANLLTALYLLVVVAKLHCGSSPSQEHELLRLVYRLVKLGRATRDGSTLLHLCVSADTPVDDFHTKNICRFPCTDTARLLLRCGADPNAVDARRNTPLHAIVAYQKPISDFLTLHSIIVALIEAGVHADATNARGETAAEASTTGVAEVILRTQTQVTLCCLAARAVARYGLSYRANEVPRSLVPFVEMHSGRSRPWPRPRAD</sequence>
<dbReference type="GO" id="GO:0043161">
    <property type="term" value="P:proteasome-mediated ubiquitin-dependent protein catabolic process"/>
    <property type="evidence" value="ECO:0007669"/>
    <property type="project" value="UniProtKB-ARBA"/>
</dbReference>
<keyword evidence="3" id="KW-0268">Exocytosis</keyword>
<dbReference type="InterPro" id="IPR002110">
    <property type="entry name" value="Ankyrin_rpt"/>
</dbReference>
<dbReference type="PROSITE" id="PS50088">
    <property type="entry name" value="ANK_REPEAT"/>
    <property type="match status" value="4"/>
</dbReference>
<keyword evidence="9" id="KW-0472">Membrane</keyword>
<feature type="repeat" description="ANK" evidence="12">
    <location>
        <begin position="130"/>
        <end position="162"/>
    </location>
</feature>
<protein>
    <recommendedName>
        <fullName evidence="11">Protein fem-1 homolog B</fullName>
    </recommendedName>
</protein>
<evidence type="ECO:0000313" key="14">
    <source>
        <dbReference type="Proteomes" id="UP000821853"/>
    </source>
</evidence>
<accession>A0A9J6G8K1</accession>
<dbReference type="SUPFAM" id="SSF48403">
    <property type="entry name" value="Ankyrin repeat"/>
    <property type="match status" value="2"/>
</dbReference>
<evidence type="ECO:0000256" key="10">
    <source>
        <dbReference type="ARBA" id="ARBA00038500"/>
    </source>
</evidence>
<dbReference type="VEuPathDB" id="VectorBase:HLOH_048119"/>
<comment type="subcellular location">
    <subcellularLocation>
        <location evidence="1">Target cell membrane</location>
    </subcellularLocation>
</comment>
<keyword evidence="6" id="KW-0833">Ubl conjugation pathway</keyword>
<dbReference type="OrthoDB" id="4429489at2759"/>
<dbReference type="OMA" id="ISTKTTC"/>
<feature type="repeat" description="ANK" evidence="12">
    <location>
        <begin position="196"/>
        <end position="228"/>
    </location>
</feature>
<dbReference type="FunFam" id="1.25.40.20:FF:000264">
    <property type="entry name" value="Fem-1 homolog B"/>
    <property type="match status" value="1"/>
</dbReference>
<keyword evidence="5" id="KW-0677">Repeat</keyword>
<organism evidence="13 14">
    <name type="scientific">Haemaphysalis longicornis</name>
    <name type="common">Bush tick</name>
    <dbReference type="NCBI Taxonomy" id="44386"/>
    <lineage>
        <taxon>Eukaryota</taxon>
        <taxon>Metazoa</taxon>
        <taxon>Ecdysozoa</taxon>
        <taxon>Arthropoda</taxon>
        <taxon>Chelicerata</taxon>
        <taxon>Arachnida</taxon>
        <taxon>Acari</taxon>
        <taxon>Parasitiformes</taxon>
        <taxon>Ixodida</taxon>
        <taxon>Ixodoidea</taxon>
        <taxon>Ixodidae</taxon>
        <taxon>Haemaphysalinae</taxon>
        <taxon>Haemaphysalis</taxon>
    </lineage>
</organism>
<comment type="similarity">
    <text evidence="10">Belongs to the fem-1 family.</text>
</comment>
<dbReference type="InterPro" id="IPR036770">
    <property type="entry name" value="Ankyrin_rpt-contain_sf"/>
</dbReference>
<evidence type="ECO:0000256" key="8">
    <source>
        <dbReference type="ARBA" id="ARBA00023043"/>
    </source>
</evidence>
<feature type="repeat" description="ANK" evidence="12">
    <location>
        <begin position="163"/>
        <end position="195"/>
    </location>
</feature>
<evidence type="ECO:0000256" key="11">
    <source>
        <dbReference type="ARBA" id="ARBA00072197"/>
    </source>
</evidence>
<evidence type="ECO:0000256" key="3">
    <source>
        <dbReference type="ARBA" id="ARBA00022483"/>
    </source>
</evidence>
<gene>
    <name evidence="13" type="ORF">HPB48_016192</name>
</gene>
<comment type="pathway">
    <text evidence="2">Protein modification; protein ubiquitination.</text>
</comment>
<dbReference type="PROSITE" id="PS50297">
    <property type="entry name" value="ANK_REP_REGION"/>
    <property type="match status" value="4"/>
</dbReference>
<evidence type="ECO:0000256" key="7">
    <source>
        <dbReference type="ARBA" id="ARBA00023028"/>
    </source>
</evidence>
<reference evidence="13 14" key="1">
    <citation type="journal article" date="2020" name="Cell">
        <title>Large-Scale Comparative Analyses of Tick Genomes Elucidate Their Genetic Diversity and Vector Capacities.</title>
        <authorList>
            <consortium name="Tick Genome and Microbiome Consortium (TIGMIC)"/>
            <person name="Jia N."/>
            <person name="Wang J."/>
            <person name="Shi W."/>
            <person name="Du L."/>
            <person name="Sun Y."/>
            <person name="Zhan W."/>
            <person name="Jiang J.F."/>
            <person name="Wang Q."/>
            <person name="Zhang B."/>
            <person name="Ji P."/>
            <person name="Bell-Sakyi L."/>
            <person name="Cui X.M."/>
            <person name="Yuan T.T."/>
            <person name="Jiang B.G."/>
            <person name="Yang W.F."/>
            <person name="Lam T.T."/>
            <person name="Chang Q.C."/>
            <person name="Ding S.J."/>
            <person name="Wang X.J."/>
            <person name="Zhu J.G."/>
            <person name="Ruan X.D."/>
            <person name="Zhao L."/>
            <person name="Wei J.T."/>
            <person name="Ye R.Z."/>
            <person name="Que T.C."/>
            <person name="Du C.H."/>
            <person name="Zhou Y.H."/>
            <person name="Cheng J.X."/>
            <person name="Dai P.F."/>
            <person name="Guo W.B."/>
            <person name="Han X.H."/>
            <person name="Huang E.J."/>
            <person name="Li L.F."/>
            <person name="Wei W."/>
            <person name="Gao Y.C."/>
            <person name="Liu J.Z."/>
            <person name="Shao H.Z."/>
            <person name="Wang X."/>
            <person name="Wang C.C."/>
            <person name="Yang T.C."/>
            <person name="Huo Q.B."/>
            <person name="Li W."/>
            <person name="Chen H.Y."/>
            <person name="Chen S.E."/>
            <person name="Zhou L.G."/>
            <person name="Ni X.B."/>
            <person name="Tian J.H."/>
            <person name="Sheng Y."/>
            <person name="Liu T."/>
            <person name="Pan Y.S."/>
            <person name="Xia L.Y."/>
            <person name="Li J."/>
            <person name="Zhao F."/>
            <person name="Cao W.C."/>
        </authorList>
    </citation>
    <scope>NUCLEOTIDE SEQUENCE [LARGE SCALE GENOMIC DNA]</scope>
    <source>
        <strain evidence="13">HaeL-2018</strain>
    </source>
</reference>
<comment type="caution">
    <text evidence="13">The sequence shown here is derived from an EMBL/GenBank/DDBJ whole genome shotgun (WGS) entry which is preliminary data.</text>
</comment>